<dbReference type="Proteomes" id="UP000001479">
    <property type="component" value="Chromosome"/>
</dbReference>
<name>C4KK34_SACI6</name>
<protein>
    <submittedName>
        <fullName evidence="1">Uncharacterized protein</fullName>
    </submittedName>
</protein>
<evidence type="ECO:0000313" key="1">
    <source>
        <dbReference type="EMBL" id="ACR40775.1"/>
    </source>
</evidence>
<reference evidence="1 2" key="1">
    <citation type="journal article" date="2009" name="Proc. Natl. Acad. Sci. U.S.A.">
        <title>Biogeography of the Sulfolobus islandicus pan-genome.</title>
        <authorList>
            <person name="Reno M.L."/>
            <person name="Held N.L."/>
            <person name="Fields C.J."/>
            <person name="Burke P.V."/>
            <person name="Whitaker R.J."/>
        </authorList>
    </citation>
    <scope>NUCLEOTIDE SEQUENCE [LARGE SCALE GENOMIC DNA]</scope>
    <source>
        <strain evidence="2">M.16.4 / Kamchatka #3</strain>
    </source>
</reference>
<gene>
    <name evidence="1" type="ordered locus">M164_0141</name>
</gene>
<dbReference type="AlphaFoldDB" id="C4KK34"/>
<evidence type="ECO:0000313" key="2">
    <source>
        <dbReference type="Proteomes" id="UP000001479"/>
    </source>
</evidence>
<proteinExistence type="predicted"/>
<sequence length="127" mass="15304">MEDILKRVYKIIEVRDNVWEELQKRDLVIVKLIAIERFSKRRLNFIPYESFLYYVGLVNVELIKYNNWNFFAILPPVINILKEKFKLGKFAMYTEVRDPTDRMHIDRKVFVPVDEKDVLRARGDVVP</sequence>
<dbReference type="HOGENOM" id="CLU_1965665_0_0_2"/>
<dbReference type="KEGG" id="sid:M164_0141"/>
<dbReference type="RefSeq" id="WP_012735393.1">
    <property type="nucleotide sequence ID" value="NC_012726.1"/>
</dbReference>
<organism evidence="1 2">
    <name type="scientific">Saccharolobus islandicus (strain M.16.4 / Kamchatka #3)</name>
    <name type="common">Sulfolobus islandicus</name>
    <dbReference type="NCBI Taxonomy" id="426118"/>
    <lineage>
        <taxon>Archaea</taxon>
        <taxon>Thermoproteota</taxon>
        <taxon>Thermoprotei</taxon>
        <taxon>Sulfolobales</taxon>
        <taxon>Sulfolobaceae</taxon>
        <taxon>Saccharolobus</taxon>
    </lineage>
</organism>
<dbReference type="GeneID" id="84060617"/>
<dbReference type="EMBL" id="CP001402">
    <property type="protein sequence ID" value="ACR40775.1"/>
    <property type="molecule type" value="Genomic_DNA"/>
</dbReference>
<accession>C4KK34</accession>